<evidence type="ECO:0000256" key="1">
    <source>
        <dbReference type="ARBA" id="ARBA00004167"/>
    </source>
</evidence>
<keyword evidence="4 6" id="KW-1133">Transmembrane helix</keyword>
<comment type="caution">
    <text evidence="7">The sequence shown here is derived from an EMBL/GenBank/DDBJ whole genome shotgun (WGS) entry which is preliminary data.</text>
</comment>
<comment type="subcellular location">
    <subcellularLocation>
        <location evidence="1">Membrane</location>
        <topology evidence="1">Single-pass membrane protein</topology>
    </subcellularLocation>
</comment>
<dbReference type="PROSITE" id="PS00409">
    <property type="entry name" value="PROKAR_NTER_METHYL"/>
    <property type="match status" value="1"/>
</dbReference>
<evidence type="ECO:0000313" key="8">
    <source>
        <dbReference type="Proteomes" id="UP000176700"/>
    </source>
</evidence>
<name>A0A1G2G007_9BACT</name>
<evidence type="ECO:0000256" key="2">
    <source>
        <dbReference type="ARBA" id="ARBA00022481"/>
    </source>
</evidence>
<proteinExistence type="predicted"/>
<dbReference type="SUPFAM" id="SSF54523">
    <property type="entry name" value="Pili subunits"/>
    <property type="match status" value="1"/>
</dbReference>
<keyword evidence="5 6" id="KW-0472">Membrane</keyword>
<dbReference type="Proteomes" id="UP000176700">
    <property type="component" value="Unassembled WGS sequence"/>
</dbReference>
<protein>
    <recommendedName>
        <fullName evidence="9">Type II secretion system protein GspG C-terminal domain-containing protein</fullName>
    </recommendedName>
</protein>
<dbReference type="InterPro" id="IPR012902">
    <property type="entry name" value="N_methyl_site"/>
</dbReference>
<dbReference type="GO" id="GO:0016020">
    <property type="term" value="C:membrane"/>
    <property type="evidence" value="ECO:0007669"/>
    <property type="project" value="UniProtKB-SubCell"/>
</dbReference>
<dbReference type="GO" id="GO:0015627">
    <property type="term" value="C:type II protein secretion system complex"/>
    <property type="evidence" value="ECO:0007669"/>
    <property type="project" value="InterPro"/>
</dbReference>
<sequence>MVKKTTNSGFTLIELLTVIVIIGLIATAVVVALSARRKDSRDARRIADIAEMKIAFELFFDSEGATYPRGDQTDVNYQSLAPAHIAALPKDPLDNADYFYRGLHGDGSACGAASASCASYVVGAKLETGHKALDGDNDGTYGSLDCSDPVYCYRP</sequence>
<feature type="transmembrane region" description="Helical" evidence="6">
    <location>
        <begin position="12"/>
        <end position="35"/>
    </location>
</feature>
<evidence type="ECO:0000256" key="3">
    <source>
        <dbReference type="ARBA" id="ARBA00022692"/>
    </source>
</evidence>
<keyword evidence="3 6" id="KW-0812">Transmembrane</keyword>
<evidence type="ECO:0008006" key="9">
    <source>
        <dbReference type="Google" id="ProtNLM"/>
    </source>
</evidence>
<evidence type="ECO:0000256" key="4">
    <source>
        <dbReference type="ARBA" id="ARBA00022989"/>
    </source>
</evidence>
<evidence type="ECO:0000256" key="5">
    <source>
        <dbReference type="ARBA" id="ARBA00023136"/>
    </source>
</evidence>
<dbReference type="PRINTS" id="PR00885">
    <property type="entry name" value="BCTERIALGSPH"/>
</dbReference>
<dbReference type="Gene3D" id="3.30.700.10">
    <property type="entry name" value="Glycoprotein, Type 4 Pilin"/>
    <property type="match status" value="1"/>
</dbReference>
<dbReference type="AlphaFoldDB" id="A0A1G2G007"/>
<reference evidence="7 8" key="1">
    <citation type="journal article" date="2016" name="Nat. Commun.">
        <title>Thousands of microbial genomes shed light on interconnected biogeochemical processes in an aquifer system.</title>
        <authorList>
            <person name="Anantharaman K."/>
            <person name="Brown C.T."/>
            <person name="Hug L.A."/>
            <person name="Sharon I."/>
            <person name="Castelle C.J."/>
            <person name="Probst A.J."/>
            <person name="Thomas B.C."/>
            <person name="Singh A."/>
            <person name="Wilkins M.J."/>
            <person name="Karaoz U."/>
            <person name="Brodie E.L."/>
            <person name="Williams K.H."/>
            <person name="Hubbard S.S."/>
            <person name="Banfield J.F."/>
        </authorList>
    </citation>
    <scope>NUCLEOTIDE SEQUENCE [LARGE SCALE GENOMIC DNA]</scope>
</reference>
<gene>
    <name evidence="7" type="ORF">A2W41_04820</name>
</gene>
<dbReference type="InterPro" id="IPR045584">
    <property type="entry name" value="Pilin-like"/>
</dbReference>
<dbReference type="Pfam" id="PF07963">
    <property type="entry name" value="N_methyl"/>
    <property type="match status" value="1"/>
</dbReference>
<evidence type="ECO:0000256" key="6">
    <source>
        <dbReference type="SAM" id="Phobius"/>
    </source>
</evidence>
<keyword evidence="2" id="KW-0488">Methylation</keyword>
<dbReference type="InterPro" id="IPR002416">
    <property type="entry name" value="T2SS_protein-GspH"/>
</dbReference>
<evidence type="ECO:0000313" key="7">
    <source>
        <dbReference type="EMBL" id="OGZ43639.1"/>
    </source>
</evidence>
<accession>A0A1G2G007</accession>
<dbReference type="GO" id="GO:0015628">
    <property type="term" value="P:protein secretion by the type II secretion system"/>
    <property type="evidence" value="ECO:0007669"/>
    <property type="project" value="InterPro"/>
</dbReference>
<organism evidence="7 8">
    <name type="scientific">Candidatus Ryanbacteria bacterium RIFCSPHIGHO2_01_45_13</name>
    <dbReference type="NCBI Taxonomy" id="1802112"/>
    <lineage>
        <taxon>Bacteria</taxon>
        <taxon>Candidatus Ryaniibacteriota</taxon>
    </lineage>
</organism>
<dbReference type="EMBL" id="MHNI01000004">
    <property type="protein sequence ID" value="OGZ43639.1"/>
    <property type="molecule type" value="Genomic_DNA"/>
</dbReference>
<dbReference type="NCBIfam" id="TIGR02532">
    <property type="entry name" value="IV_pilin_GFxxxE"/>
    <property type="match status" value="1"/>
</dbReference>